<accession>A0A2S2QE84</accession>
<reference evidence="1" key="1">
    <citation type="submission" date="2018-04" db="EMBL/GenBank/DDBJ databases">
        <title>Transcriptome assembly of Sipha flava.</title>
        <authorList>
            <person name="Scully E.D."/>
            <person name="Geib S.M."/>
            <person name="Palmer N.A."/>
            <person name="Koch K."/>
            <person name="Bradshaw J."/>
            <person name="Heng-Moss T."/>
            <person name="Sarath G."/>
        </authorList>
    </citation>
    <scope>NUCLEOTIDE SEQUENCE</scope>
</reference>
<protein>
    <submittedName>
        <fullName evidence="1">Uncharacterized protein</fullName>
    </submittedName>
</protein>
<organism evidence="1">
    <name type="scientific">Sipha flava</name>
    <name type="common">yellow sugarcane aphid</name>
    <dbReference type="NCBI Taxonomy" id="143950"/>
    <lineage>
        <taxon>Eukaryota</taxon>
        <taxon>Metazoa</taxon>
        <taxon>Ecdysozoa</taxon>
        <taxon>Arthropoda</taxon>
        <taxon>Hexapoda</taxon>
        <taxon>Insecta</taxon>
        <taxon>Pterygota</taxon>
        <taxon>Neoptera</taxon>
        <taxon>Paraneoptera</taxon>
        <taxon>Hemiptera</taxon>
        <taxon>Sternorrhyncha</taxon>
        <taxon>Aphidomorpha</taxon>
        <taxon>Aphidoidea</taxon>
        <taxon>Aphididae</taxon>
        <taxon>Sipha</taxon>
    </lineage>
</organism>
<gene>
    <name evidence="1" type="ORF">g.55199</name>
</gene>
<dbReference type="AlphaFoldDB" id="A0A2S2QE84"/>
<sequence length="116" mass="12862">MVKSGRNIPRAKTEPRCFARAKGTIVFVTIAFLRDVDQTRDCRDAVGVPLSAFAPALANEARLHIIIAPVLRHCRWCWRLVLPDYAVLCGARVLTRTARRSAFRDAGDGQAGQQSE</sequence>
<name>A0A2S2QE84_9HEMI</name>
<dbReference type="EMBL" id="GGMS01006836">
    <property type="protein sequence ID" value="MBY76039.1"/>
    <property type="molecule type" value="Transcribed_RNA"/>
</dbReference>
<evidence type="ECO:0000313" key="1">
    <source>
        <dbReference type="EMBL" id="MBY76039.1"/>
    </source>
</evidence>
<proteinExistence type="predicted"/>